<evidence type="ECO:0008006" key="5">
    <source>
        <dbReference type="Google" id="ProtNLM"/>
    </source>
</evidence>
<dbReference type="Pfam" id="PF12476">
    <property type="entry name" value="DUF3696"/>
    <property type="match status" value="1"/>
</dbReference>
<dbReference type="EMBL" id="NEEU01000012">
    <property type="protein sequence ID" value="PJD72754.1"/>
    <property type="molecule type" value="Genomic_DNA"/>
</dbReference>
<dbReference type="InterPro" id="IPR014592">
    <property type="entry name" value="P-loop_UCP034888"/>
</dbReference>
<dbReference type="GO" id="GO:0016887">
    <property type="term" value="F:ATP hydrolysis activity"/>
    <property type="evidence" value="ECO:0007669"/>
    <property type="project" value="InterPro"/>
</dbReference>
<dbReference type="InterPro" id="IPR022532">
    <property type="entry name" value="DUF3696"/>
</dbReference>
<dbReference type="PANTHER" id="PTHR43581:SF2">
    <property type="entry name" value="EXCINUCLEASE ATPASE SUBUNIT"/>
    <property type="match status" value="1"/>
</dbReference>
<evidence type="ECO:0000259" key="1">
    <source>
        <dbReference type="Pfam" id="PF12476"/>
    </source>
</evidence>
<dbReference type="Pfam" id="PF13304">
    <property type="entry name" value="AAA_21"/>
    <property type="match status" value="1"/>
</dbReference>
<protein>
    <recommendedName>
        <fullName evidence="5">DUF3696 domain-containing protein</fullName>
    </recommendedName>
</protein>
<dbReference type="AlphaFoldDB" id="A0A2J0PHQ0"/>
<dbReference type="Gene3D" id="3.40.50.300">
    <property type="entry name" value="P-loop containing nucleotide triphosphate hydrolases"/>
    <property type="match status" value="1"/>
</dbReference>
<evidence type="ECO:0000259" key="2">
    <source>
        <dbReference type="Pfam" id="PF13304"/>
    </source>
</evidence>
<dbReference type="SUPFAM" id="SSF52540">
    <property type="entry name" value="P-loop containing nucleoside triphosphate hydrolases"/>
    <property type="match status" value="1"/>
</dbReference>
<name>A0A2J0PHQ0_9ENTR</name>
<dbReference type="InterPro" id="IPR003959">
    <property type="entry name" value="ATPase_AAA_core"/>
</dbReference>
<dbReference type="InterPro" id="IPR051396">
    <property type="entry name" value="Bact_Antivir_Def_Nuclease"/>
</dbReference>
<dbReference type="InterPro" id="IPR027417">
    <property type="entry name" value="P-loop_NTPase"/>
</dbReference>
<dbReference type="Proteomes" id="UP000230495">
    <property type="component" value="Unassembled WGS sequence"/>
</dbReference>
<proteinExistence type="predicted"/>
<dbReference type="GO" id="GO:0005524">
    <property type="term" value="F:ATP binding"/>
    <property type="evidence" value="ECO:0007669"/>
    <property type="project" value="InterPro"/>
</dbReference>
<evidence type="ECO:0000313" key="4">
    <source>
        <dbReference type="Proteomes" id="UP000230495"/>
    </source>
</evidence>
<evidence type="ECO:0000313" key="3">
    <source>
        <dbReference type="EMBL" id="PJD72754.1"/>
    </source>
</evidence>
<feature type="domain" description="ATPase AAA-type core" evidence="2">
    <location>
        <begin position="25"/>
        <end position="300"/>
    </location>
</feature>
<feature type="domain" description="DUF3696" evidence="1">
    <location>
        <begin position="315"/>
        <end position="369"/>
    </location>
</feature>
<gene>
    <name evidence="3" type="ORF">B9Q37_15330</name>
</gene>
<dbReference type="PANTHER" id="PTHR43581">
    <property type="entry name" value="ATP/GTP PHOSPHATASE"/>
    <property type="match status" value="1"/>
</dbReference>
<reference evidence="3 4" key="1">
    <citation type="journal article" date="2017" name="J. Antimicrob. Chemother.">
        <title>Characterization of the population structure, drug resistance mechanisms and plasmids of the community-associated Enterobacter cloacae complex in China.</title>
        <authorList>
            <person name="Zhou K."/>
            <person name="Yu W."/>
            <person name="Cao X."/>
            <person name="Shen P."/>
            <person name="Lu H."/>
            <person name="Luo Q."/>
            <person name="Rossen J.W.A."/>
            <person name="Xiao Y."/>
        </authorList>
    </citation>
    <scope>NUCLEOTIDE SEQUENCE [LARGE SCALE GENOMIC DNA]</scope>
    <source>
        <strain evidence="3">ECC1097</strain>
    </source>
</reference>
<accession>A0A2J0PHQ0</accession>
<organism evidence="3">
    <name type="scientific">Enterobacter kobei</name>
    <dbReference type="NCBI Taxonomy" id="208224"/>
    <lineage>
        <taxon>Bacteria</taxon>
        <taxon>Pseudomonadati</taxon>
        <taxon>Pseudomonadota</taxon>
        <taxon>Gammaproteobacteria</taxon>
        <taxon>Enterobacterales</taxon>
        <taxon>Enterobacteriaceae</taxon>
        <taxon>Enterobacter</taxon>
        <taxon>Enterobacter cloacae complex</taxon>
    </lineage>
</organism>
<dbReference type="PIRSF" id="PIRSF034888">
    <property type="entry name" value="P-loop_UCP034888"/>
    <property type="match status" value="1"/>
</dbReference>
<comment type="caution">
    <text evidence="3">The sequence shown here is derived from an EMBL/GenBank/DDBJ whole genome shotgun (WGS) entry which is preliminary data.</text>
</comment>
<sequence>MKVITELRIKNFKSIKDESLRLSSLNLITGINSSGKSTLLQSILLLKQMNASKTIISLNEHVVELGTIEDALHQFYRENKIEIGLTLNSKESFLMSIDEPDKILQQDYASIILDGNKSFLTRLLKKIKYLAAERMGAEFSYELGSNKNHLGKNGENTVSYIFENRNKNVSTKDLIHPNSKKAEGIEDNLLTNINEWMKEISPGINLEFSSDQKIRASSMSAVYYSSTLFNKVTPKNFGFGISYCLPIITLLLTSKKNDVILIENPEAHIHPTGQTKLGYLCAIAAKAGIQLIIESHSDHFFNGVRLALKDGIVKKTNLAIYYFDKKLEGELSSQNLSTIISSVELHENGKIKSAPEGFFDEWQNSLFKLL</sequence>